<comment type="subcellular location">
    <subcellularLocation>
        <location evidence="1">Cytoplasm</location>
        <location evidence="1">Cytoskeleton</location>
        <location evidence="1">Cilium axoneme</location>
    </subcellularLocation>
</comment>
<dbReference type="PANTHER" id="PTHR21442:SF0">
    <property type="entry name" value="CILIA- AND FLAGELLA-ASSOCIATED PROTEIN 206"/>
    <property type="match status" value="1"/>
</dbReference>
<keyword evidence="11" id="KW-1185">Reference proteome</keyword>
<comment type="caution">
    <text evidence="10">The sequence shown here is derived from an EMBL/GenBank/DDBJ whole genome shotgun (WGS) entry which is preliminary data.</text>
</comment>
<protein>
    <recommendedName>
        <fullName evidence="3">Cilia- and flagella-associated protein 206</fullName>
    </recommendedName>
</protein>
<dbReference type="GO" id="GO:0005930">
    <property type="term" value="C:axoneme"/>
    <property type="evidence" value="ECO:0007669"/>
    <property type="project" value="UniProtKB-SubCell"/>
</dbReference>
<evidence type="ECO:0000256" key="2">
    <source>
        <dbReference type="ARBA" id="ARBA00010500"/>
    </source>
</evidence>
<dbReference type="Pfam" id="PF12018">
    <property type="entry name" value="FAP206"/>
    <property type="match status" value="1"/>
</dbReference>
<evidence type="ECO:0000313" key="11">
    <source>
        <dbReference type="Proteomes" id="UP000308267"/>
    </source>
</evidence>
<comment type="function">
    <text evidence="9">Essential for sperm motility and is involved in the regulation of the beating frequency of motile cilia on the epithelial cells of the respiratory tract. Required for the establishment of radial spokes in sperm flagella.</text>
</comment>
<evidence type="ECO:0000256" key="6">
    <source>
        <dbReference type="ARBA" id="ARBA00023069"/>
    </source>
</evidence>
<name>A0A4S2LIV1_OPIFE</name>
<reference evidence="10 11" key="1">
    <citation type="journal article" date="2019" name="BMC Genomics">
        <title>New insights from Opisthorchis felineus genome: update on genomics of the epidemiologically important liver flukes.</title>
        <authorList>
            <person name="Ershov N.I."/>
            <person name="Mordvinov V.A."/>
            <person name="Prokhortchouk E.B."/>
            <person name="Pakharukova M.Y."/>
            <person name="Gunbin K.V."/>
            <person name="Ustyantsev K."/>
            <person name="Genaev M.A."/>
            <person name="Blinov A.G."/>
            <person name="Mazur A."/>
            <person name="Boulygina E."/>
            <person name="Tsygankova S."/>
            <person name="Khrameeva E."/>
            <person name="Chekanov N."/>
            <person name="Fan G."/>
            <person name="Xiao A."/>
            <person name="Zhang H."/>
            <person name="Xu X."/>
            <person name="Yang H."/>
            <person name="Solovyev V."/>
            <person name="Lee S.M."/>
            <person name="Liu X."/>
            <person name="Afonnikov D.A."/>
            <person name="Skryabin K.G."/>
        </authorList>
    </citation>
    <scope>NUCLEOTIDE SEQUENCE [LARGE SCALE GENOMIC DNA]</scope>
    <source>
        <strain evidence="10">AK-0245</strain>
        <tissue evidence="10">Whole organism</tissue>
    </source>
</reference>
<dbReference type="GO" id="GO:0030030">
    <property type="term" value="P:cell projection organization"/>
    <property type="evidence" value="ECO:0007669"/>
    <property type="project" value="UniProtKB-KW"/>
</dbReference>
<organism evidence="10 11">
    <name type="scientific">Opisthorchis felineus</name>
    <dbReference type="NCBI Taxonomy" id="147828"/>
    <lineage>
        <taxon>Eukaryota</taxon>
        <taxon>Metazoa</taxon>
        <taxon>Spiralia</taxon>
        <taxon>Lophotrochozoa</taxon>
        <taxon>Platyhelminthes</taxon>
        <taxon>Trematoda</taxon>
        <taxon>Digenea</taxon>
        <taxon>Opisthorchiida</taxon>
        <taxon>Opisthorchiata</taxon>
        <taxon>Opisthorchiidae</taxon>
        <taxon>Opisthorchis</taxon>
    </lineage>
</organism>
<gene>
    <name evidence="10" type="ORF">CRM22_006863</name>
</gene>
<evidence type="ECO:0000256" key="7">
    <source>
        <dbReference type="ARBA" id="ARBA00023212"/>
    </source>
</evidence>
<dbReference type="InterPro" id="IPR021897">
    <property type="entry name" value="FAP206"/>
</dbReference>
<evidence type="ECO:0000256" key="1">
    <source>
        <dbReference type="ARBA" id="ARBA00004430"/>
    </source>
</evidence>
<keyword evidence="6" id="KW-0969">Cilium</keyword>
<proteinExistence type="inferred from homology"/>
<dbReference type="GO" id="GO:0003356">
    <property type="term" value="P:regulation of cilium beat frequency"/>
    <property type="evidence" value="ECO:0007669"/>
    <property type="project" value="TreeGrafter"/>
</dbReference>
<dbReference type="STRING" id="147828.A0A4S2LIV1"/>
<keyword evidence="5" id="KW-0970">Cilium biogenesis/degradation</keyword>
<comment type="similarity">
    <text evidence="2">Belongs to the CFAP206 family.</text>
</comment>
<evidence type="ECO:0000256" key="3">
    <source>
        <dbReference type="ARBA" id="ARBA00021602"/>
    </source>
</evidence>
<dbReference type="AlphaFoldDB" id="A0A4S2LIV1"/>
<accession>A0A4S2LIV1</accession>
<keyword evidence="4" id="KW-0963">Cytoplasm</keyword>
<evidence type="ECO:0000256" key="8">
    <source>
        <dbReference type="ARBA" id="ARBA00023273"/>
    </source>
</evidence>
<evidence type="ECO:0000256" key="4">
    <source>
        <dbReference type="ARBA" id="ARBA00022490"/>
    </source>
</evidence>
<evidence type="ECO:0000313" key="10">
    <source>
        <dbReference type="EMBL" id="TGZ63523.1"/>
    </source>
</evidence>
<dbReference type="Proteomes" id="UP000308267">
    <property type="component" value="Unassembled WGS sequence"/>
</dbReference>
<dbReference type="PANTHER" id="PTHR21442">
    <property type="entry name" value="CILIA- AND FLAGELLA-ASSOCIATED PROTEIN 206"/>
    <property type="match status" value="1"/>
</dbReference>
<dbReference type="GO" id="GO:0036064">
    <property type="term" value="C:ciliary basal body"/>
    <property type="evidence" value="ECO:0007669"/>
    <property type="project" value="TreeGrafter"/>
</dbReference>
<dbReference type="OrthoDB" id="10251073at2759"/>
<dbReference type="EMBL" id="SJOL01007141">
    <property type="protein sequence ID" value="TGZ63523.1"/>
    <property type="molecule type" value="Genomic_DNA"/>
</dbReference>
<keyword evidence="8" id="KW-0966">Cell projection</keyword>
<evidence type="ECO:0000256" key="9">
    <source>
        <dbReference type="ARBA" id="ARBA00045321"/>
    </source>
</evidence>
<keyword evidence="7" id="KW-0206">Cytoskeleton</keyword>
<sequence>MHRVQAEGAIARIIEQIIQECQAKGEEVSESLAAYIVKAVILDPDSDFYPDKPLSKEDIETLIKMCVTRLLDSESPSLDTMKMQVFFELSHIERDEFLAEHHRVMQARLEPVMTETLEARGRTQEEMEDVYRRIVSAVLLLSRLGSPTNVGVVRETTAALQSIFPQSDILSFLKCGTAQKRNQIEQFTGIVTGIRLFNKDCLKGGAGIDDIPQLLVDGIPRTLGTLHDQLLKAKEVAARNASLFMKLTAYDPSPGALSSANATIRAAEQSGVTPDLLRAVVINARQYEAFLEVLEKELIGMTANADRLCNTFKSQLKKLRELISDRSAIPSMEVYPRFLELSETWSKMHDELMLLSVLTSTLNTLQSFFVGRRMKWTKDKEIHLISDAEFMTDDRVKPHGPIAEEPQGSFTWVYPNSASNAIERSPELEGFCVWSLLKYQGLLVKGDMSLGLLMTPEEKRLYAFSSPEAVHNFLVVSDQLLKALPTVLRRLPELIQFLKLGHIFTMGIPGVQTGFFIEKPYGKVDAEMQTEVHPIERFIDKDYEWNEWELRKKALKLANLRRKATSSVQTILSNWRRDNATQVYLLKNSSTTTKEDGYTQVPRPSVFYHGLRGCGGIDQAVSADAATRGEKDWCTLYRPTNATTVDLTIPVEEQLLGSLHKGWIRWY</sequence>
<evidence type="ECO:0000256" key="5">
    <source>
        <dbReference type="ARBA" id="ARBA00022794"/>
    </source>
</evidence>